<dbReference type="Pfam" id="PF01232">
    <property type="entry name" value="Mannitol_dh"/>
    <property type="match status" value="1"/>
</dbReference>
<gene>
    <name evidence="7" type="primary">mtlD_2</name>
    <name evidence="6" type="ORF">C7K38_07830</name>
    <name evidence="7" type="ORF">GCM10025885_10820</name>
</gene>
<dbReference type="InterPro" id="IPR013118">
    <property type="entry name" value="Mannitol_DH_C"/>
</dbReference>
<dbReference type="GO" id="GO:0005829">
    <property type="term" value="C:cytosol"/>
    <property type="evidence" value="ECO:0007669"/>
    <property type="project" value="TreeGrafter"/>
</dbReference>
<dbReference type="PANTHER" id="PTHR30524:SF0">
    <property type="entry name" value="ALTRONATE OXIDOREDUCTASE-RELATED"/>
    <property type="match status" value="1"/>
</dbReference>
<evidence type="ECO:0000313" key="9">
    <source>
        <dbReference type="Proteomes" id="UP001157039"/>
    </source>
</evidence>
<dbReference type="GO" id="GO:0008926">
    <property type="term" value="F:mannitol-1-phosphate 5-dehydrogenase activity"/>
    <property type="evidence" value="ECO:0007669"/>
    <property type="project" value="UniProtKB-EC"/>
</dbReference>
<accession>A0AA37XKB7</accession>
<dbReference type="InterPro" id="IPR036291">
    <property type="entry name" value="NAD(P)-bd_dom_sf"/>
</dbReference>
<dbReference type="Pfam" id="PF08125">
    <property type="entry name" value="Mannitol_dh_C"/>
    <property type="match status" value="1"/>
</dbReference>
<dbReference type="KEGG" id="too:C7K38_07830"/>
<dbReference type="SUPFAM" id="SSF48179">
    <property type="entry name" value="6-phosphogluconate dehydrogenase C-terminal domain-like"/>
    <property type="match status" value="1"/>
</dbReference>
<dbReference type="PANTHER" id="PTHR30524">
    <property type="entry name" value="MANNITOL-1-PHOSPHATE 5-DEHYDROGENASE"/>
    <property type="match status" value="1"/>
</dbReference>
<protein>
    <submittedName>
        <fullName evidence="6">Mannitol dehydrogenase</fullName>
    </submittedName>
    <submittedName>
        <fullName evidence="7">Mannitol-1-phosphate 5-dehydrogenase</fullName>
    </submittedName>
</protein>
<reference evidence="6" key="3">
    <citation type="submission" date="2018-03" db="EMBL/GenBank/DDBJ databases">
        <authorList>
            <person name="Jeon C.O."/>
        </authorList>
    </citation>
    <scope>NUCLEOTIDE SEQUENCE</scope>
    <source>
        <strain evidence="6">JCM 31126</strain>
    </source>
</reference>
<organism evidence="7 9">
    <name type="scientific">Tetragenococcus osmophilus</name>
    <dbReference type="NCBI Taxonomy" id="526944"/>
    <lineage>
        <taxon>Bacteria</taxon>
        <taxon>Bacillati</taxon>
        <taxon>Bacillota</taxon>
        <taxon>Bacilli</taxon>
        <taxon>Lactobacillales</taxon>
        <taxon>Enterococcaceae</taxon>
        <taxon>Tetragenococcus</taxon>
    </lineage>
</organism>
<dbReference type="InterPro" id="IPR013131">
    <property type="entry name" value="Mannitol_DH_N"/>
</dbReference>
<dbReference type="Proteomes" id="UP001157039">
    <property type="component" value="Unassembled WGS sequence"/>
</dbReference>
<dbReference type="RefSeq" id="WP_123936034.1">
    <property type="nucleotide sequence ID" value="NZ_BSUW01000001.1"/>
</dbReference>
<keyword evidence="2" id="KW-0520">NAD</keyword>
<feature type="domain" description="Mannitol dehydrogenase N-terminal" evidence="4">
    <location>
        <begin position="5"/>
        <end position="191"/>
    </location>
</feature>
<reference evidence="7" key="4">
    <citation type="submission" date="2023-02" db="EMBL/GenBank/DDBJ databases">
        <authorList>
            <person name="Sun Q."/>
            <person name="Mori K."/>
        </authorList>
    </citation>
    <scope>NUCLEOTIDE SEQUENCE</scope>
    <source>
        <strain evidence="7">NBRC 114545</strain>
    </source>
</reference>
<reference evidence="7 9" key="2">
    <citation type="journal article" date="2014" name="Int. J. Syst. Evol. Microbiol.">
        <title>Complete genome sequence of Corynebacterium casei LMG S-19264T (=DSM 44701T), isolated from a smear-ripened cheese.</title>
        <authorList>
            <consortium name="US DOE Joint Genome Institute (JGI-PGF)"/>
            <person name="Walter F."/>
            <person name="Albersmeier A."/>
            <person name="Kalinowski J."/>
            <person name="Ruckert C."/>
        </authorList>
    </citation>
    <scope>NUCLEOTIDE SEQUENCE [LARGE SCALE GENOMIC DNA]</scope>
    <source>
        <strain evidence="7 9">NBRC 114545</strain>
    </source>
</reference>
<proteinExistence type="predicted"/>
<dbReference type="InterPro" id="IPR013328">
    <property type="entry name" value="6PGD_dom2"/>
</dbReference>
<keyword evidence="1" id="KW-0560">Oxidoreductase</keyword>
<dbReference type="Proteomes" id="UP000268310">
    <property type="component" value="Chromosome"/>
</dbReference>
<evidence type="ECO:0000259" key="4">
    <source>
        <dbReference type="Pfam" id="PF01232"/>
    </source>
</evidence>
<evidence type="ECO:0000259" key="5">
    <source>
        <dbReference type="Pfam" id="PF08125"/>
    </source>
</evidence>
<feature type="domain" description="Mannitol dehydrogenase C-terminal" evidence="5">
    <location>
        <begin position="214"/>
        <end position="383"/>
    </location>
</feature>
<dbReference type="GO" id="GO:0019592">
    <property type="term" value="P:mannitol catabolic process"/>
    <property type="evidence" value="ECO:0007669"/>
    <property type="project" value="TreeGrafter"/>
</dbReference>
<evidence type="ECO:0000256" key="3">
    <source>
        <dbReference type="ARBA" id="ARBA00048615"/>
    </source>
</evidence>
<sequence>MHATIIGGGRIGRGFVASLLKRNHVEITFFDTDQELVKNFEQYSSYTVHVLGNEKENTIINEYKINHINNSQAWADELTKTDIIFTAVGGKNLTSLGKIIGKNYQQALSREDVPSFILVTCENWMTPAEDLQQAIETQLADAEKYIFQRHVDITQAVIRASGTSAPNGEQTINPLDTWVQDYWALPVDGKRLQNHQKPNLQYFEFRDDFGEMLAQKIYTNNTSVALVAYLGYLKGINYVADAANDSDIEPILELGYEEINQALIYSLGVSEESQLEFSRVAEAKYKDYSIVDEVIRIGRDPIRKLASDDRLIGPANMAMDAGVNPKAISLATAAAIYFDYPKDPSSVELKRIRETQGIDAVLEEVCGISKESTLANLIKESILELKEHQWIKGEA</sequence>
<dbReference type="EMBL" id="BSUW01000001">
    <property type="protein sequence ID" value="GMA72033.1"/>
    <property type="molecule type" value="Genomic_DNA"/>
</dbReference>
<reference evidence="6 8" key="1">
    <citation type="journal article" date="2012" name="Int. J. Syst. Evol. Microbiol.">
        <title>Characterization of Tetragenococcus strains from sugar thick juice reveals a novel species, Tetragenococcus osmophilus sp. nov., and divides Tetragenococcus halophilus into two subspecies, T. halophilus subsp. halophilus subsp. nov. and T. halophilus subsp. flandriensis subsp. nov.</title>
        <authorList>
            <person name="Juste A."/>
            <person name="Van Trappen S."/>
            <person name="Verreth C."/>
            <person name="Cleenwerck I."/>
            <person name="De Vos P."/>
            <person name="Lievens B."/>
            <person name="Willems K.A."/>
        </authorList>
    </citation>
    <scope>NUCLEOTIDE SEQUENCE [LARGE SCALE GENOMIC DNA]</scope>
    <source>
        <strain evidence="6 8">JCM 31126</strain>
    </source>
</reference>
<keyword evidence="8" id="KW-1185">Reference proteome</keyword>
<comment type="catalytic activity">
    <reaction evidence="3">
        <text>D-mannitol 1-phosphate + NAD(+) = beta-D-fructose 6-phosphate + NADH + H(+)</text>
        <dbReference type="Rhea" id="RHEA:19661"/>
        <dbReference type="ChEBI" id="CHEBI:15378"/>
        <dbReference type="ChEBI" id="CHEBI:57540"/>
        <dbReference type="ChEBI" id="CHEBI:57634"/>
        <dbReference type="ChEBI" id="CHEBI:57945"/>
        <dbReference type="ChEBI" id="CHEBI:61381"/>
        <dbReference type="EC" id="1.1.1.17"/>
    </reaction>
</comment>
<dbReference type="InterPro" id="IPR008927">
    <property type="entry name" value="6-PGluconate_DH-like_C_sf"/>
</dbReference>
<evidence type="ECO:0000313" key="7">
    <source>
        <dbReference type="EMBL" id="GMA72033.1"/>
    </source>
</evidence>
<evidence type="ECO:0000313" key="6">
    <source>
        <dbReference type="EMBL" id="AYW48277.1"/>
    </source>
</evidence>
<dbReference type="Gene3D" id="3.40.50.720">
    <property type="entry name" value="NAD(P)-binding Rossmann-like Domain"/>
    <property type="match status" value="1"/>
</dbReference>
<dbReference type="EMBL" id="CP027783">
    <property type="protein sequence ID" value="AYW48277.1"/>
    <property type="molecule type" value="Genomic_DNA"/>
</dbReference>
<dbReference type="SUPFAM" id="SSF51735">
    <property type="entry name" value="NAD(P)-binding Rossmann-fold domains"/>
    <property type="match status" value="1"/>
</dbReference>
<name>A0AA37XKB7_9ENTE</name>
<evidence type="ECO:0000313" key="8">
    <source>
        <dbReference type="Proteomes" id="UP000268310"/>
    </source>
</evidence>
<dbReference type="Gene3D" id="1.10.1040.10">
    <property type="entry name" value="N-(1-d-carboxylethyl)-l-norvaline Dehydrogenase, domain 2"/>
    <property type="match status" value="1"/>
</dbReference>
<evidence type="ECO:0000256" key="1">
    <source>
        <dbReference type="ARBA" id="ARBA00023002"/>
    </source>
</evidence>
<dbReference type="AlphaFoldDB" id="A0AA37XKB7"/>
<evidence type="ECO:0000256" key="2">
    <source>
        <dbReference type="ARBA" id="ARBA00023027"/>
    </source>
</evidence>